<keyword evidence="1" id="KW-0472">Membrane</keyword>
<dbReference type="Proteomes" id="UP000541558">
    <property type="component" value="Unassembled WGS sequence"/>
</dbReference>
<keyword evidence="3" id="KW-1185">Reference proteome</keyword>
<evidence type="ECO:0000313" key="2">
    <source>
        <dbReference type="EMBL" id="KAF5320120.1"/>
    </source>
</evidence>
<feature type="transmembrane region" description="Helical" evidence="1">
    <location>
        <begin position="189"/>
        <end position="211"/>
    </location>
</feature>
<dbReference type="EMBL" id="JAACJK010000171">
    <property type="protein sequence ID" value="KAF5320120.1"/>
    <property type="molecule type" value="Genomic_DNA"/>
</dbReference>
<feature type="transmembrane region" description="Helical" evidence="1">
    <location>
        <begin position="76"/>
        <end position="98"/>
    </location>
</feature>
<organism evidence="2 3">
    <name type="scientific">Ephemerocybe angulata</name>
    <dbReference type="NCBI Taxonomy" id="980116"/>
    <lineage>
        <taxon>Eukaryota</taxon>
        <taxon>Fungi</taxon>
        <taxon>Dikarya</taxon>
        <taxon>Basidiomycota</taxon>
        <taxon>Agaricomycotina</taxon>
        <taxon>Agaricomycetes</taxon>
        <taxon>Agaricomycetidae</taxon>
        <taxon>Agaricales</taxon>
        <taxon>Agaricineae</taxon>
        <taxon>Psathyrellaceae</taxon>
        <taxon>Ephemerocybe</taxon>
    </lineage>
</organism>
<protein>
    <submittedName>
        <fullName evidence="2">Uncharacterized protein</fullName>
    </submittedName>
</protein>
<dbReference type="PANTHER" id="PTHR37544:SF3">
    <property type="entry name" value="SPRAY"/>
    <property type="match status" value="1"/>
</dbReference>
<comment type="caution">
    <text evidence="2">The sequence shown here is derived from an EMBL/GenBank/DDBJ whole genome shotgun (WGS) entry which is preliminary data.</text>
</comment>
<accession>A0A8H5BB53</accession>
<keyword evidence="1" id="KW-0812">Transmembrane</keyword>
<feature type="transmembrane region" description="Helical" evidence="1">
    <location>
        <begin position="524"/>
        <end position="546"/>
    </location>
</feature>
<evidence type="ECO:0000313" key="3">
    <source>
        <dbReference type="Proteomes" id="UP000541558"/>
    </source>
</evidence>
<gene>
    <name evidence="2" type="ORF">D9611_010305</name>
</gene>
<dbReference type="PANTHER" id="PTHR37544">
    <property type="entry name" value="SPRAY-RELATED"/>
    <property type="match status" value="1"/>
</dbReference>
<dbReference type="OrthoDB" id="3248909at2759"/>
<name>A0A8H5BB53_9AGAR</name>
<feature type="transmembrane region" description="Helical" evidence="1">
    <location>
        <begin position="118"/>
        <end position="139"/>
    </location>
</feature>
<proteinExistence type="predicted"/>
<dbReference type="InterPro" id="IPR021840">
    <property type="entry name" value="DUF3433"/>
</dbReference>
<dbReference type="Pfam" id="PF11915">
    <property type="entry name" value="DUF3433"/>
    <property type="match status" value="1"/>
</dbReference>
<sequence length="664" mass="72494">MTSLPLRPQRATVESGYSQGKLLDTSEDGTLSMYTAQTGTVVNKRRFEDSSYLVPPPGYNGIPPEKYDPLLMRLPIILGEPFMLLILGLALEIVAAVSKQNKGFSVPAGRSLGVFGQISSQFLASFIPTLLIIPPAVLWRELDWMVRMYQPYIVLSEGNADAERSVLLNYIEIGPVLAIPRALKYKHRLVFASCLTASLTYLFQPFTASVFQIRTLEFTRPWLTTVSLETVARAPDVESLQAFVAGAGYADAAVLHDLPDPKFVKGGWATARFSFPVNPLVNATLFVETVAVRTQTNCSNPTSQQLTPDGTFFNLTATSLDSCTHSVRFDPTVLTLTSQYGVEAAPCPGAASRNGEVDPQVEFRPVMFWYFHRRADNTPEAKTVFCKPKLTGNKVVVESDAKNGNLIDVRDAGDVIYENDVLNGDQGGRAYNGVVFTNNTNPYIQARADATRSLVPAAIFRSMSQNPSGLDSVFDNPNLIKDLTSKIYTQHLSVSAKGLYFQLGNSSLTATLRSLEPRLVVDPLPAHFLATILILTGVVGIVIHILHRNQRKKLRLSAEPGTIAAAAALTSRSGWGNLLTPYDGDITIEKKLDGLRFGLDKRTGAVIAVDERNLMEEVRSPPADDTMTSFLSSGAMTPPLSSTFSAYQVASGNEPWKNDSKNSK</sequence>
<dbReference type="AlphaFoldDB" id="A0A8H5BB53"/>
<evidence type="ECO:0000256" key="1">
    <source>
        <dbReference type="SAM" id="Phobius"/>
    </source>
</evidence>
<keyword evidence="1" id="KW-1133">Transmembrane helix</keyword>
<reference evidence="2 3" key="1">
    <citation type="journal article" date="2020" name="ISME J.">
        <title>Uncovering the hidden diversity of litter-decomposition mechanisms in mushroom-forming fungi.</title>
        <authorList>
            <person name="Floudas D."/>
            <person name="Bentzer J."/>
            <person name="Ahren D."/>
            <person name="Johansson T."/>
            <person name="Persson P."/>
            <person name="Tunlid A."/>
        </authorList>
    </citation>
    <scope>NUCLEOTIDE SEQUENCE [LARGE SCALE GENOMIC DNA]</scope>
    <source>
        <strain evidence="2 3">CBS 175.51</strain>
    </source>
</reference>